<feature type="region of interest" description="Disordered" evidence="1">
    <location>
        <begin position="27"/>
        <end position="48"/>
    </location>
</feature>
<reference evidence="3" key="1">
    <citation type="submission" date="2022-11" db="UniProtKB">
        <authorList>
            <consortium name="WormBaseParasite"/>
        </authorList>
    </citation>
    <scope>IDENTIFICATION</scope>
</reference>
<organism evidence="2 3">
    <name type="scientific">Romanomermis culicivorax</name>
    <name type="common">Nematode worm</name>
    <dbReference type="NCBI Taxonomy" id="13658"/>
    <lineage>
        <taxon>Eukaryota</taxon>
        <taxon>Metazoa</taxon>
        <taxon>Ecdysozoa</taxon>
        <taxon>Nematoda</taxon>
        <taxon>Enoplea</taxon>
        <taxon>Dorylaimia</taxon>
        <taxon>Mermithida</taxon>
        <taxon>Mermithoidea</taxon>
        <taxon>Mermithidae</taxon>
        <taxon>Romanomermis</taxon>
    </lineage>
</organism>
<evidence type="ECO:0000256" key="1">
    <source>
        <dbReference type="SAM" id="MobiDB-lite"/>
    </source>
</evidence>
<evidence type="ECO:0000313" key="3">
    <source>
        <dbReference type="WBParaSite" id="nRc.2.0.1.t41343-RA"/>
    </source>
</evidence>
<name>A0A915KR25_ROMCU</name>
<dbReference type="Proteomes" id="UP000887565">
    <property type="component" value="Unplaced"/>
</dbReference>
<dbReference type="AlphaFoldDB" id="A0A915KR25"/>
<evidence type="ECO:0000313" key="2">
    <source>
        <dbReference type="Proteomes" id="UP000887565"/>
    </source>
</evidence>
<sequence length="63" mass="7319">MILKEKIQEIKRKTKFMKKSNCLTQKCNASVNRRSSNKAASPQRNNKSVPLDVSKYFFVVDIK</sequence>
<accession>A0A915KR25</accession>
<keyword evidence="2" id="KW-1185">Reference proteome</keyword>
<dbReference type="WBParaSite" id="nRc.2.0.1.t41343-RA">
    <property type="protein sequence ID" value="nRc.2.0.1.t41343-RA"/>
    <property type="gene ID" value="nRc.2.0.1.g41343"/>
</dbReference>
<proteinExistence type="predicted"/>
<protein>
    <submittedName>
        <fullName evidence="3">Uncharacterized protein</fullName>
    </submittedName>
</protein>